<gene>
    <name evidence="2" type="ORF">B0H17DRAFT_1199625</name>
</gene>
<proteinExistence type="predicted"/>
<protein>
    <submittedName>
        <fullName evidence="2">Uncharacterized protein</fullName>
    </submittedName>
</protein>
<evidence type="ECO:0000313" key="2">
    <source>
        <dbReference type="EMBL" id="KAJ7693951.1"/>
    </source>
</evidence>
<dbReference type="EMBL" id="JARKIE010000044">
    <property type="protein sequence ID" value="KAJ7693951.1"/>
    <property type="molecule type" value="Genomic_DNA"/>
</dbReference>
<feature type="signal peptide" evidence="1">
    <location>
        <begin position="1"/>
        <end position="27"/>
    </location>
</feature>
<dbReference type="AlphaFoldDB" id="A0AAD7GGS1"/>
<accession>A0AAD7GGS1</accession>
<sequence>MQLKTFSLPLLAVICTLSLGDVRPVAAAVHFPTSLGAAFPAAVQRFAQQHVFSQSDPDPEDFWQRARDLGDRARCFGDKLIKDAAERSQEIRDKIGELTERMETVVRGATALNEELPTSTALSFVDNISEDLERVFAAVLAELERKEVVAVTLDKAGAALIGVCTRYGMDEQRAREHWGTVRPAIETMVVVLDRCLRALYLLQAVLFSLVMLIPESWVLRPVLGVFGLAGPVEGAPAAWAQSVFYGATVPKGSPFSFFQKLGMTL</sequence>
<comment type="caution">
    <text evidence="2">The sequence shown here is derived from an EMBL/GenBank/DDBJ whole genome shotgun (WGS) entry which is preliminary data.</text>
</comment>
<dbReference type="Proteomes" id="UP001221757">
    <property type="component" value="Unassembled WGS sequence"/>
</dbReference>
<organism evidence="2 3">
    <name type="scientific">Mycena rosella</name>
    <name type="common">Pink bonnet</name>
    <name type="synonym">Agaricus rosellus</name>
    <dbReference type="NCBI Taxonomy" id="1033263"/>
    <lineage>
        <taxon>Eukaryota</taxon>
        <taxon>Fungi</taxon>
        <taxon>Dikarya</taxon>
        <taxon>Basidiomycota</taxon>
        <taxon>Agaricomycotina</taxon>
        <taxon>Agaricomycetes</taxon>
        <taxon>Agaricomycetidae</taxon>
        <taxon>Agaricales</taxon>
        <taxon>Marasmiineae</taxon>
        <taxon>Mycenaceae</taxon>
        <taxon>Mycena</taxon>
    </lineage>
</organism>
<reference evidence="2" key="1">
    <citation type="submission" date="2023-03" db="EMBL/GenBank/DDBJ databases">
        <title>Massive genome expansion in bonnet fungi (Mycena s.s.) driven by repeated elements and novel gene families across ecological guilds.</title>
        <authorList>
            <consortium name="Lawrence Berkeley National Laboratory"/>
            <person name="Harder C.B."/>
            <person name="Miyauchi S."/>
            <person name="Viragh M."/>
            <person name="Kuo A."/>
            <person name="Thoen E."/>
            <person name="Andreopoulos B."/>
            <person name="Lu D."/>
            <person name="Skrede I."/>
            <person name="Drula E."/>
            <person name="Henrissat B."/>
            <person name="Morin E."/>
            <person name="Kohler A."/>
            <person name="Barry K."/>
            <person name="LaButti K."/>
            <person name="Morin E."/>
            <person name="Salamov A."/>
            <person name="Lipzen A."/>
            <person name="Mereny Z."/>
            <person name="Hegedus B."/>
            <person name="Baldrian P."/>
            <person name="Stursova M."/>
            <person name="Weitz H."/>
            <person name="Taylor A."/>
            <person name="Grigoriev I.V."/>
            <person name="Nagy L.G."/>
            <person name="Martin F."/>
            <person name="Kauserud H."/>
        </authorList>
    </citation>
    <scope>NUCLEOTIDE SEQUENCE</scope>
    <source>
        <strain evidence="2">CBHHK067</strain>
    </source>
</reference>
<evidence type="ECO:0000313" key="3">
    <source>
        <dbReference type="Proteomes" id="UP001221757"/>
    </source>
</evidence>
<dbReference type="InterPro" id="IPR038213">
    <property type="entry name" value="IFI6/IFI27-like_sf"/>
</dbReference>
<evidence type="ECO:0000256" key="1">
    <source>
        <dbReference type="SAM" id="SignalP"/>
    </source>
</evidence>
<keyword evidence="3" id="KW-1185">Reference proteome</keyword>
<keyword evidence="1" id="KW-0732">Signal</keyword>
<feature type="chain" id="PRO_5042009563" evidence="1">
    <location>
        <begin position="28"/>
        <end position="265"/>
    </location>
</feature>
<name>A0AAD7GGS1_MYCRO</name>
<dbReference type="Gene3D" id="6.10.110.10">
    <property type="match status" value="1"/>
</dbReference>